<reference evidence="1 2" key="1">
    <citation type="submission" date="2018-06" db="EMBL/GenBank/DDBJ databases">
        <authorList>
            <consortium name="Pathogen Informatics"/>
            <person name="Doyle S."/>
        </authorList>
    </citation>
    <scope>NUCLEOTIDE SEQUENCE [LARGE SCALE GENOMIC DNA]</scope>
    <source>
        <strain evidence="1 2">NCTC10821</strain>
    </source>
</reference>
<dbReference type="GO" id="GO:0016746">
    <property type="term" value="F:acyltransferase activity"/>
    <property type="evidence" value="ECO:0007669"/>
    <property type="project" value="InterPro"/>
</dbReference>
<dbReference type="AlphaFoldDB" id="A0A378TM31"/>
<evidence type="ECO:0000313" key="1">
    <source>
        <dbReference type="EMBL" id="STZ61257.1"/>
    </source>
</evidence>
<name>A0A378TM31_9MYCO</name>
<dbReference type="Gene3D" id="3.40.47.10">
    <property type="match status" value="1"/>
</dbReference>
<evidence type="ECO:0000313" key="2">
    <source>
        <dbReference type="Proteomes" id="UP000254978"/>
    </source>
</evidence>
<dbReference type="EMBL" id="UGQT01000001">
    <property type="protein sequence ID" value="STZ61257.1"/>
    <property type="molecule type" value="Genomic_DNA"/>
</dbReference>
<organism evidence="1 2">
    <name type="scientific">Mycolicibacterium tokaiense</name>
    <dbReference type="NCBI Taxonomy" id="39695"/>
    <lineage>
        <taxon>Bacteria</taxon>
        <taxon>Bacillati</taxon>
        <taxon>Actinomycetota</taxon>
        <taxon>Actinomycetes</taxon>
        <taxon>Mycobacteriales</taxon>
        <taxon>Mycobacteriaceae</taxon>
        <taxon>Mycolicibacterium</taxon>
    </lineage>
</organism>
<keyword evidence="2" id="KW-1185">Reference proteome</keyword>
<accession>A0A378TM31</accession>
<protein>
    <submittedName>
        <fullName evidence="1">Fatty acid synthase Fas</fullName>
    </submittedName>
</protein>
<gene>
    <name evidence="1" type="primary">fas</name>
    <name evidence="1" type="ORF">NCTC10821_04806</name>
</gene>
<dbReference type="InterPro" id="IPR016039">
    <property type="entry name" value="Thiolase-like"/>
</dbReference>
<sequence length="114" mass="12270">MAAGGPAPGEKFPLKAGLVTSLGFGHVSGLIALVHPAAFLATLTDEERETYLAQAQERTLAGKRRLASAIAGGRPMYERPADRRFDHDTPEKPQEAAMLLNPASRLGDDDIYIR</sequence>
<dbReference type="Proteomes" id="UP000254978">
    <property type="component" value="Unassembled WGS sequence"/>
</dbReference>
<proteinExistence type="predicted"/>